<dbReference type="InterPro" id="IPR005190">
    <property type="entry name" value="GlnE_rpt_dom"/>
</dbReference>
<reference evidence="9 10" key="1">
    <citation type="submission" date="2018-10" db="EMBL/GenBank/DDBJ databases">
        <authorList>
            <person name="Jung H.S."/>
            <person name="Jeon C.O."/>
        </authorList>
    </citation>
    <scope>NUCLEOTIDE SEQUENCE [LARGE SCALE GENOMIC DNA]</scope>
    <source>
        <strain evidence="9 10">MA-7-27</strain>
    </source>
</reference>
<organism evidence="9 10">
    <name type="scientific">Rhodophyticola porphyridii</name>
    <dbReference type="NCBI Taxonomy" id="1852017"/>
    <lineage>
        <taxon>Bacteria</taxon>
        <taxon>Pseudomonadati</taxon>
        <taxon>Pseudomonadota</taxon>
        <taxon>Alphaproteobacteria</taxon>
        <taxon>Rhodobacterales</taxon>
        <taxon>Roseobacteraceae</taxon>
        <taxon>Rhodophyticola</taxon>
    </lineage>
</organism>
<gene>
    <name evidence="9" type="ORF">D9R08_09855</name>
</gene>
<dbReference type="CDD" id="cd05401">
    <property type="entry name" value="NT_GlnE_GlnD_like"/>
    <property type="match status" value="2"/>
</dbReference>
<feature type="domain" description="PII-uridylyltransferase/Glutamine-synthetase adenylyltransferase" evidence="8">
    <location>
        <begin position="800"/>
        <end position="876"/>
    </location>
</feature>
<keyword evidence="1 9" id="KW-0808">Transferase</keyword>
<dbReference type="RefSeq" id="WP_121897874.1">
    <property type="nucleotide sequence ID" value="NZ_RCNT01000004.1"/>
</dbReference>
<keyword evidence="2 9" id="KW-0548">Nucleotidyltransferase</keyword>
<dbReference type="PANTHER" id="PTHR30621">
    <property type="entry name" value="GLUTAMINE SYNTHETASE ADENYLYLTRANSFERASE"/>
    <property type="match status" value="1"/>
</dbReference>
<dbReference type="PANTHER" id="PTHR30621:SF0">
    <property type="entry name" value="BIFUNCTIONAL GLUTAMINE SYNTHETASE ADENYLYLTRANSFERASE_ADENYLYL-REMOVING ENZYME"/>
    <property type="match status" value="1"/>
</dbReference>
<feature type="domain" description="Glutamate-ammonia ligase adenylyltransferase repeated" evidence="7">
    <location>
        <begin position="527"/>
        <end position="767"/>
    </location>
</feature>
<evidence type="ECO:0000313" key="10">
    <source>
        <dbReference type="Proteomes" id="UP000281343"/>
    </source>
</evidence>
<evidence type="ECO:0000256" key="2">
    <source>
        <dbReference type="ARBA" id="ARBA00022695"/>
    </source>
</evidence>
<evidence type="ECO:0000259" key="8">
    <source>
        <dbReference type="Pfam" id="PF08335"/>
    </source>
</evidence>
<evidence type="ECO:0000256" key="3">
    <source>
        <dbReference type="ARBA" id="ARBA00022741"/>
    </source>
</evidence>
<proteinExistence type="predicted"/>
<dbReference type="GO" id="GO:0000820">
    <property type="term" value="P:regulation of glutamine family amino acid metabolic process"/>
    <property type="evidence" value="ECO:0007669"/>
    <property type="project" value="TreeGrafter"/>
</dbReference>
<dbReference type="OrthoDB" id="9759366at2"/>
<dbReference type="GO" id="GO:0008882">
    <property type="term" value="F:[glutamate-ammonia-ligase] adenylyltransferase activity"/>
    <property type="evidence" value="ECO:0007669"/>
    <property type="project" value="InterPro"/>
</dbReference>
<evidence type="ECO:0000256" key="4">
    <source>
        <dbReference type="ARBA" id="ARBA00022840"/>
    </source>
</evidence>
<dbReference type="Pfam" id="PF03710">
    <property type="entry name" value="GlnE"/>
    <property type="match status" value="2"/>
</dbReference>
<protein>
    <submittedName>
        <fullName evidence="9">Glutamine-synthetase adenylyltransferase</fullName>
    </submittedName>
</protein>
<dbReference type="SUPFAM" id="SSF81301">
    <property type="entry name" value="Nucleotidyltransferase"/>
    <property type="match status" value="2"/>
</dbReference>
<evidence type="ECO:0000256" key="6">
    <source>
        <dbReference type="ARBA" id="ARBA00023268"/>
    </source>
</evidence>
<comment type="caution">
    <text evidence="9">The sequence shown here is derived from an EMBL/GenBank/DDBJ whole genome shotgun (WGS) entry which is preliminary data.</text>
</comment>
<keyword evidence="10" id="KW-1185">Reference proteome</keyword>
<dbReference type="InterPro" id="IPR023057">
    <property type="entry name" value="GlnE"/>
</dbReference>
<keyword evidence="4" id="KW-0067">ATP-binding</keyword>
<dbReference type="Pfam" id="PF08335">
    <property type="entry name" value="GlnD_UR_UTase"/>
    <property type="match status" value="2"/>
</dbReference>
<dbReference type="GO" id="GO:0005524">
    <property type="term" value="F:ATP binding"/>
    <property type="evidence" value="ECO:0007669"/>
    <property type="project" value="UniProtKB-KW"/>
</dbReference>
<dbReference type="EMBL" id="RCNT01000004">
    <property type="protein sequence ID" value="RMA42394.1"/>
    <property type="molecule type" value="Genomic_DNA"/>
</dbReference>
<dbReference type="InterPro" id="IPR043519">
    <property type="entry name" value="NT_sf"/>
</dbReference>
<dbReference type="InterPro" id="IPR013546">
    <property type="entry name" value="PII_UdlTrfase/GS_AdlTrfase"/>
</dbReference>
<evidence type="ECO:0000313" key="9">
    <source>
        <dbReference type="EMBL" id="RMA42394.1"/>
    </source>
</evidence>
<dbReference type="Proteomes" id="UP000281343">
    <property type="component" value="Unassembled WGS sequence"/>
</dbReference>
<feature type="domain" description="PII-uridylyltransferase/Glutamine-synthetase adenylyltransferase" evidence="8">
    <location>
        <begin position="297"/>
        <end position="439"/>
    </location>
</feature>
<feature type="domain" description="Glutamate-ammonia ligase adenylyltransferase repeated" evidence="7">
    <location>
        <begin position="42"/>
        <end position="276"/>
    </location>
</feature>
<name>A0A3L9Y0N9_9RHOB</name>
<keyword evidence="6" id="KW-0511">Multifunctional enzyme</keyword>
<evidence type="ECO:0000256" key="1">
    <source>
        <dbReference type="ARBA" id="ARBA00022679"/>
    </source>
</evidence>
<evidence type="ECO:0000256" key="5">
    <source>
        <dbReference type="ARBA" id="ARBA00022842"/>
    </source>
</evidence>
<keyword evidence="5" id="KW-0460">Magnesium</keyword>
<dbReference type="Gene3D" id="1.20.120.330">
    <property type="entry name" value="Nucleotidyltransferases domain 2"/>
    <property type="match status" value="2"/>
</dbReference>
<dbReference type="GO" id="GO:0005829">
    <property type="term" value="C:cytosol"/>
    <property type="evidence" value="ECO:0007669"/>
    <property type="project" value="TreeGrafter"/>
</dbReference>
<accession>A0A3L9Y0N9</accession>
<keyword evidence="3" id="KW-0547">Nucleotide-binding</keyword>
<dbReference type="SUPFAM" id="SSF81593">
    <property type="entry name" value="Nucleotidyltransferase substrate binding subunit/domain"/>
    <property type="match status" value="2"/>
</dbReference>
<sequence>MSFVARLTRHPIAFDPDRGAEALALLPDLPGELRPLIEGAAGCSPYLARLMAQERAWLAATLAGTPEAAQEQILAATSALEGPALGRDLRQQKRRAALLTALADLGGIWSLEQVTGALTDFADAAVQAALVAHVGAEIKRGKLPGMTEDDAASGAGMVALAMGKMGAGELNYSSDIDLISLFDETRFDPADEMEARAGFIRATRRMAATLSENTAEGYVFRTDLRLRPDASVTPVCISMAAAERYYEAEGRSWERGAYIKARAAAGDIAAGKRFLKVLVPFVWRKHLDFAAIQDTHEMRQRIRSHKGLHGPITLDGHNMKLGAGGIREIEFFAQTRQLVAGGRDPELRARETVPALAALAAKGWIGAPEAEALSGHYRHHREVEHRLQMIADAQTHDLPNSPDGFDRLARFCGQGDTAAFQAALKARLEAVDRLTEPFFAPGPAAVAEVSLSDTAREIVDRWPGYPALRSTRGQEIFAQLKPDLLARFQRAARPDEALGNFDGFLRGLPAGVQLFSLFKANPPLVDLLVDICATAPALAQYLSRNSGVLDAVLGGSFFEPWPKPEALAAGLAAHLGGLDYEAQLDVARRWQKEWHFRIGVHHLRGLITAEDAGAQYSMLADAVVAGLWPAVCADLATRHGPAPGRGGAVLAMGSLGAGRLSAGSDLDLIVIYDAGGVEITEGRRPLDPRAWFAKATKALVTALSAPTAAGKLYEVDMRLRPSGRQGPVATGLEAFRQYQMEEAWTWEHMALTRARPVAGDASLLADIEAVRLDVLARAPAPDRLLADTREMRSRLQAAGRVGSTWTVKDGPGGSQDIELLAQAAALRAGAPVRDVAGQIAAGQAAGWLNADEVAALTSAQQLFARVQQATRLLTDGPLDLDRIGAGGRGFLCRTAGAETIADLARALDGARHEAARLVEAVLNRDTTERGEHI</sequence>
<dbReference type="AlphaFoldDB" id="A0A3L9Y0N9"/>
<evidence type="ECO:0000259" key="7">
    <source>
        <dbReference type="Pfam" id="PF03710"/>
    </source>
</evidence>
<dbReference type="Gene3D" id="3.30.460.10">
    <property type="entry name" value="Beta Polymerase, domain 2"/>
    <property type="match status" value="2"/>
</dbReference>